<organism evidence="2 3">
    <name type="scientific">Acidianus sulfidivorans JP7</name>
    <dbReference type="NCBI Taxonomy" id="619593"/>
    <lineage>
        <taxon>Archaea</taxon>
        <taxon>Thermoproteota</taxon>
        <taxon>Thermoprotei</taxon>
        <taxon>Sulfolobales</taxon>
        <taxon>Sulfolobaceae</taxon>
        <taxon>Acidianus</taxon>
    </lineage>
</organism>
<evidence type="ECO:0000256" key="1">
    <source>
        <dbReference type="SAM" id="Phobius"/>
    </source>
</evidence>
<keyword evidence="1" id="KW-0812">Transmembrane</keyword>
<evidence type="ECO:0000313" key="2">
    <source>
        <dbReference type="EMBL" id="AWR96895.1"/>
    </source>
</evidence>
<keyword evidence="1" id="KW-0472">Membrane</keyword>
<dbReference type="OrthoDB" id="386668at2157"/>
<sequence length="165" mass="19433">MTEEIIQEPISKKELLFSFIVILISLVISVLDKLVLIFIVSTVLYSIPLFFYRFFYIVKMFNQKSNKISIIPRLRYERSRAFRSLLLVFLFLLLPFALLYILPTSLWITETLSIISSWLFSSLLGWILISRIEKETGGKLVRYYIIDEKLGEVLVTEYGYKIENN</sequence>
<feature type="transmembrane region" description="Helical" evidence="1">
    <location>
        <begin position="82"/>
        <end position="101"/>
    </location>
</feature>
<dbReference type="RefSeq" id="WP_110379785.1">
    <property type="nucleotide sequence ID" value="NZ_CP029288.2"/>
</dbReference>
<feature type="transmembrane region" description="Helical" evidence="1">
    <location>
        <begin position="15"/>
        <end position="31"/>
    </location>
</feature>
<dbReference type="Proteomes" id="UP000248410">
    <property type="component" value="Chromosome"/>
</dbReference>
<evidence type="ECO:0000313" key="3">
    <source>
        <dbReference type="Proteomes" id="UP000248410"/>
    </source>
</evidence>
<feature type="transmembrane region" description="Helical" evidence="1">
    <location>
        <begin position="37"/>
        <end position="61"/>
    </location>
</feature>
<accession>A0A2U9ILM2</accession>
<keyword evidence="3" id="KW-1185">Reference proteome</keyword>
<feature type="transmembrane region" description="Helical" evidence="1">
    <location>
        <begin position="107"/>
        <end position="129"/>
    </location>
</feature>
<keyword evidence="1" id="KW-1133">Transmembrane helix</keyword>
<gene>
    <name evidence="2" type="ORF">DFR86_04535</name>
</gene>
<proteinExistence type="predicted"/>
<dbReference type="EMBL" id="CP029288">
    <property type="protein sequence ID" value="AWR96895.1"/>
    <property type="molecule type" value="Genomic_DNA"/>
</dbReference>
<dbReference type="GeneID" id="36837210"/>
<dbReference type="AlphaFoldDB" id="A0A2U9ILM2"/>
<protein>
    <submittedName>
        <fullName evidence="2">Uncharacterized protein</fullName>
    </submittedName>
</protein>
<dbReference type="KEGG" id="asul:DFR86_04535"/>
<name>A0A2U9ILM2_9CREN</name>
<reference evidence="2 3" key="1">
    <citation type="submission" date="2018-05" db="EMBL/GenBank/DDBJ databases">
        <title>Complete Genome Sequences of Extremely Thermoacidophilic, Metal-Mobilizing Type-Strain Members of the Archaeal Family Sulfolobaceae: Acidianus brierleyi DSM-1651T, Acidianus sulfidivorans DSM-18786T, Metallosphaera hakonensis DSM-7519T, and Metallosphaera prunae DSM-10039T.</title>
        <authorList>
            <person name="Counts J.A."/>
            <person name="Kelly R.M."/>
        </authorList>
    </citation>
    <scope>NUCLEOTIDE SEQUENCE [LARGE SCALE GENOMIC DNA]</scope>
    <source>
        <strain evidence="2 3">JP7</strain>
    </source>
</reference>